<reference evidence="2" key="1">
    <citation type="submission" date="2020-11" db="EMBL/GenBank/DDBJ databases">
        <authorList>
            <consortium name="DOE Joint Genome Institute"/>
            <person name="Ahrendt S."/>
            <person name="Riley R."/>
            <person name="Andreopoulos W."/>
            <person name="Labutti K."/>
            <person name="Pangilinan J."/>
            <person name="Ruiz-Duenas F.J."/>
            <person name="Barrasa J.M."/>
            <person name="Sanchez-Garcia M."/>
            <person name="Camarero S."/>
            <person name="Miyauchi S."/>
            <person name="Serrano A."/>
            <person name="Linde D."/>
            <person name="Babiker R."/>
            <person name="Drula E."/>
            <person name="Ayuso-Fernandez I."/>
            <person name="Pacheco R."/>
            <person name="Padilla G."/>
            <person name="Ferreira P."/>
            <person name="Barriuso J."/>
            <person name="Kellner H."/>
            <person name="Castanera R."/>
            <person name="Alfaro M."/>
            <person name="Ramirez L."/>
            <person name="Pisabarro A.G."/>
            <person name="Kuo A."/>
            <person name="Tritt A."/>
            <person name="Lipzen A."/>
            <person name="He G."/>
            <person name="Yan M."/>
            <person name="Ng V."/>
            <person name="Cullen D."/>
            <person name="Martin F."/>
            <person name="Rosso M.-N."/>
            <person name="Henrissat B."/>
            <person name="Hibbett D."/>
            <person name="Martinez A.T."/>
            <person name="Grigoriev I.V."/>
        </authorList>
    </citation>
    <scope>NUCLEOTIDE SEQUENCE</scope>
    <source>
        <strain evidence="2">MF-IS2</strain>
    </source>
</reference>
<sequence>MVRQSSEDHEQDGEEGEEYEEEEGDRLSSDEVIELLSDEDEAGPSVTKQQREEEEEFLSDEAAADARPSPAQDDEDGGIEALEEGDEQDVQRDEDMQPSDEDTSFPPYLTARQERPSDFVDIRDPWAQVEKYAEDYYAGGQVVPTS</sequence>
<dbReference type="Proteomes" id="UP000807342">
    <property type="component" value="Unassembled WGS sequence"/>
</dbReference>
<evidence type="ECO:0000256" key="1">
    <source>
        <dbReference type="SAM" id="MobiDB-lite"/>
    </source>
</evidence>
<evidence type="ECO:0000313" key="3">
    <source>
        <dbReference type="Proteomes" id="UP000807342"/>
    </source>
</evidence>
<feature type="region of interest" description="Disordered" evidence="1">
    <location>
        <begin position="1"/>
        <end position="122"/>
    </location>
</feature>
<dbReference type="EMBL" id="MU151084">
    <property type="protein sequence ID" value="KAF9451504.1"/>
    <property type="molecule type" value="Genomic_DNA"/>
</dbReference>
<feature type="compositionally biased region" description="Acidic residues" evidence="1">
    <location>
        <begin position="9"/>
        <end position="24"/>
    </location>
</feature>
<feature type="non-terminal residue" evidence="2">
    <location>
        <position position="146"/>
    </location>
</feature>
<name>A0A9P5XIF3_9AGAR</name>
<keyword evidence="3" id="KW-1185">Reference proteome</keyword>
<feature type="compositionally biased region" description="Basic and acidic residues" evidence="1">
    <location>
        <begin position="112"/>
        <end position="122"/>
    </location>
</feature>
<accession>A0A9P5XIF3</accession>
<evidence type="ECO:0000313" key="2">
    <source>
        <dbReference type="EMBL" id="KAF9451504.1"/>
    </source>
</evidence>
<feature type="compositionally biased region" description="Acidic residues" evidence="1">
    <location>
        <begin position="72"/>
        <end position="88"/>
    </location>
</feature>
<gene>
    <name evidence="2" type="ORF">P691DRAFT_663104</name>
</gene>
<dbReference type="AlphaFoldDB" id="A0A9P5XIF3"/>
<comment type="caution">
    <text evidence="2">The sequence shown here is derived from an EMBL/GenBank/DDBJ whole genome shotgun (WGS) entry which is preliminary data.</text>
</comment>
<dbReference type="OrthoDB" id="2804229at2759"/>
<feature type="compositionally biased region" description="Acidic residues" evidence="1">
    <location>
        <begin position="31"/>
        <end position="42"/>
    </location>
</feature>
<feature type="compositionally biased region" description="Acidic residues" evidence="1">
    <location>
        <begin position="52"/>
        <end position="63"/>
    </location>
</feature>
<organism evidence="2 3">
    <name type="scientific">Macrolepiota fuliginosa MF-IS2</name>
    <dbReference type="NCBI Taxonomy" id="1400762"/>
    <lineage>
        <taxon>Eukaryota</taxon>
        <taxon>Fungi</taxon>
        <taxon>Dikarya</taxon>
        <taxon>Basidiomycota</taxon>
        <taxon>Agaricomycotina</taxon>
        <taxon>Agaricomycetes</taxon>
        <taxon>Agaricomycetidae</taxon>
        <taxon>Agaricales</taxon>
        <taxon>Agaricineae</taxon>
        <taxon>Agaricaceae</taxon>
        <taxon>Macrolepiota</taxon>
    </lineage>
</organism>
<proteinExistence type="predicted"/>
<protein>
    <submittedName>
        <fullName evidence="2">Uncharacterized protein</fullName>
    </submittedName>
</protein>